<dbReference type="EMBL" id="JBAWKS010000001">
    <property type="protein sequence ID" value="MEI4548625.1"/>
    <property type="molecule type" value="Genomic_DNA"/>
</dbReference>
<protein>
    <submittedName>
        <fullName evidence="2">Uncharacterized protein</fullName>
    </submittedName>
</protein>
<evidence type="ECO:0000256" key="1">
    <source>
        <dbReference type="SAM" id="SignalP"/>
    </source>
</evidence>
<feature type="signal peptide" evidence="1">
    <location>
        <begin position="1"/>
        <end position="16"/>
    </location>
</feature>
<comment type="caution">
    <text evidence="2">The sequence shown here is derived from an EMBL/GenBank/DDBJ whole genome shotgun (WGS) entry which is preliminary data.</text>
</comment>
<evidence type="ECO:0000313" key="3">
    <source>
        <dbReference type="Proteomes" id="UP001382455"/>
    </source>
</evidence>
<accession>A0ABU8ENT6</accession>
<organism evidence="2 3">
    <name type="scientific">Pseudoalteromonas spongiae</name>
    <dbReference type="NCBI Taxonomy" id="298657"/>
    <lineage>
        <taxon>Bacteria</taxon>
        <taxon>Pseudomonadati</taxon>
        <taxon>Pseudomonadota</taxon>
        <taxon>Gammaproteobacteria</taxon>
        <taxon>Alteromonadales</taxon>
        <taxon>Pseudoalteromonadaceae</taxon>
        <taxon>Pseudoalteromonas</taxon>
    </lineage>
</organism>
<dbReference type="Proteomes" id="UP001382455">
    <property type="component" value="Unassembled WGS sequence"/>
</dbReference>
<sequence length="121" mass="13455">MKWLILLLFFPLNLYASQCGKDMDKSLVGGGCVCPIGKDWRYGQCVSYGLPEFAIDNGEGGWQCIEGYVQKGKRCEKYIVPVADSKLAKVAVHDCDGTTTGKCKLPKQIQSYLLKKQKTQL</sequence>
<proteinExistence type="predicted"/>
<evidence type="ECO:0000313" key="2">
    <source>
        <dbReference type="EMBL" id="MEI4548625.1"/>
    </source>
</evidence>
<keyword evidence="3" id="KW-1185">Reference proteome</keyword>
<keyword evidence="1" id="KW-0732">Signal</keyword>
<feature type="chain" id="PRO_5046750156" evidence="1">
    <location>
        <begin position="17"/>
        <end position="121"/>
    </location>
</feature>
<reference evidence="2 3" key="1">
    <citation type="submission" date="2023-12" db="EMBL/GenBank/DDBJ databases">
        <title>Friends and Foes: Symbiotic and Algicidal bacterial influence on Karenia brevis blooms.</title>
        <authorList>
            <person name="Fei C."/>
            <person name="Mohamed A.R."/>
            <person name="Booker A."/>
            <person name="Arshad M."/>
            <person name="Klass S."/>
            <person name="Ahn S."/>
            <person name="Gilbert P.M."/>
            <person name="Heil C.A."/>
            <person name="Martinez J.M."/>
            <person name="Amin S.A."/>
        </authorList>
    </citation>
    <scope>NUCLEOTIDE SEQUENCE [LARGE SCALE GENOMIC DNA]</scope>
    <source>
        <strain evidence="2 3">CE15</strain>
    </source>
</reference>
<dbReference type="Gene3D" id="2.10.25.10">
    <property type="entry name" value="Laminin"/>
    <property type="match status" value="1"/>
</dbReference>
<gene>
    <name evidence="2" type="ORF">WAE96_02750</name>
</gene>
<name>A0ABU8ENT6_9GAMM</name>
<dbReference type="RefSeq" id="WP_336434524.1">
    <property type="nucleotide sequence ID" value="NZ_JBAWKS010000001.1"/>
</dbReference>